<comment type="cofactor">
    <cofactor evidence="6">
        <name>Mg(2+)</name>
        <dbReference type="ChEBI" id="CHEBI:18420"/>
    </cofactor>
    <cofactor evidence="6">
        <name>Mn(2+)</name>
        <dbReference type="ChEBI" id="CHEBI:29035"/>
    </cofactor>
    <text evidence="6">Probably binds two magnesium or manganese ions per subunit.</text>
</comment>
<feature type="binding site" evidence="6">
    <location>
        <position position="151"/>
    </location>
    <ligand>
        <name>Mg(2+)</name>
        <dbReference type="ChEBI" id="CHEBI:18420"/>
        <label>1</label>
    </ligand>
</feature>
<sequence length="263" mass="29332">MLRVATVNVNGIRAARRRGMGTWLEDRRPDILCVQEVRADDAILADAVGPGWHIIHEASTAKGRAGVAILARMVPADVRLGLGDFTGTGRWVEADFSLDGDLGLLTVVSVYVHTGEADTPLQDEKYRFLAAIRERMAKLAADGRHVLVCGDLNICHREIDLKNWKGNLRKAGFLPQERAWLDQLFTDDGFVDVVRNFAGEQPGPYTWWSWRGRAYDTDAGWRIDYLISTGQLAERVQAAAVDRAPTYAQRWSDHAPVYVDFGV</sequence>
<evidence type="ECO:0000256" key="5">
    <source>
        <dbReference type="PIRSR" id="PIRSR604808-1"/>
    </source>
</evidence>
<comment type="similarity">
    <text evidence="1">Belongs to the DNA repair enzymes AP/ExoA family.</text>
</comment>
<dbReference type="InterPro" id="IPR004808">
    <property type="entry name" value="AP_endonuc_1"/>
</dbReference>
<feature type="binding site" evidence="6">
    <location>
        <position position="8"/>
    </location>
    <ligand>
        <name>Mg(2+)</name>
        <dbReference type="ChEBI" id="CHEBI:18420"/>
        <label>1</label>
    </ligand>
</feature>
<dbReference type="Pfam" id="PF03372">
    <property type="entry name" value="Exo_endo_phos"/>
    <property type="match status" value="1"/>
</dbReference>
<dbReference type="PROSITE" id="PS51435">
    <property type="entry name" value="AP_NUCLEASE_F1_4"/>
    <property type="match status" value="1"/>
</dbReference>
<dbReference type="PANTHER" id="PTHR43250:SF2">
    <property type="entry name" value="EXODEOXYRIBONUCLEASE III"/>
    <property type="match status" value="1"/>
</dbReference>
<evidence type="ECO:0000313" key="9">
    <source>
        <dbReference type="EMBL" id="CUU60564.1"/>
    </source>
</evidence>
<organism evidence="9 10">
    <name type="scientific">Parafrankia irregularis</name>
    <dbReference type="NCBI Taxonomy" id="795642"/>
    <lineage>
        <taxon>Bacteria</taxon>
        <taxon>Bacillati</taxon>
        <taxon>Actinomycetota</taxon>
        <taxon>Actinomycetes</taxon>
        <taxon>Frankiales</taxon>
        <taxon>Frankiaceae</taxon>
        <taxon>Parafrankia</taxon>
    </lineage>
</organism>
<proteinExistence type="inferred from homology"/>
<dbReference type="PANTHER" id="PTHR43250">
    <property type="entry name" value="EXODEOXYRIBONUCLEASE III"/>
    <property type="match status" value="1"/>
</dbReference>
<dbReference type="NCBIfam" id="TIGR00633">
    <property type="entry name" value="xth"/>
    <property type="match status" value="1"/>
</dbReference>
<dbReference type="Proteomes" id="UP000198802">
    <property type="component" value="Unassembled WGS sequence"/>
</dbReference>
<protein>
    <submittedName>
        <fullName evidence="9">Exodeoxyribonuclease-3</fullName>
    </submittedName>
</protein>
<feature type="active site" evidence="5">
    <location>
        <position position="111"/>
    </location>
</feature>
<reference evidence="10" key="1">
    <citation type="submission" date="2015-11" db="EMBL/GenBank/DDBJ databases">
        <authorList>
            <person name="Varghese N."/>
        </authorList>
    </citation>
    <scope>NUCLEOTIDE SEQUENCE [LARGE SCALE GENOMIC DNA]</scope>
    <source>
        <strain evidence="10">DSM 45899</strain>
    </source>
</reference>
<dbReference type="Gene3D" id="3.60.10.10">
    <property type="entry name" value="Endonuclease/exonuclease/phosphatase"/>
    <property type="match status" value="1"/>
</dbReference>
<evidence type="ECO:0000256" key="2">
    <source>
        <dbReference type="ARBA" id="ARBA00022723"/>
    </source>
</evidence>
<keyword evidence="3" id="KW-0378">Hydrolase</keyword>
<keyword evidence="6" id="KW-0464">Manganese</keyword>
<evidence type="ECO:0000256" key="4">
    <source>
        <dbReference type="ARBA" id="ARBA00022842"/>
    </source>
</evidence>
<dbReference type="InterPro" id="IPR005135">
    <property type="entry name" value="Endo/exonuclease/phosphatase"/>
</dbReference>
<evidence type="ECO:0000256" key="3">
    <source>
        <dbReference type="ARBA" id="ARBA00022801"/>
    </source>
</evidence>
<gene>
    <name evidence="9" type="ORF">Ga0074812_14242</name>
</gene>
<accession>A0A0S4QZ57</accession>
<dbReference type="InterPro" id="IPR037493">
    <property type="entry name" value="ExoIII-like"/>
</dbReference>
<dbReference type="InterPro" id="IPR036691">
    <property type="entry name" value="Endo/exonu/phosph_ase_sf"/>
</dbReference>
<feature type="domain" description="Endonuclease/exonuclease/phosphatase" evidence="8">
    <location>
        <begin position="5"/>
        <end position="254"/>
    </location>
</feature>
<keyword evidence="2 6" id="KW-0479">Metal-binding</keyword>
<evidence type="ECO:0000256" key="7">
    <source>
        <dbReference type="PIRSR" id="PIRSR604808-3"/>
    </source>
</evidence>
<feature type="site" description="Important for catalytic activity" evidence="7">
    <location>
        <position position="224"/>
    </location>
</feature>
<dbReference type="SUPFAM" id="SSF56219">
    <property type="entry name" value="DNase I-like"/>
    <property type="match status" value="1"/>
</dbReference>
<evidence type="ECO:0000259" key="8">
    <source>
        <dbReference type="Pfam" id="PF03372"/>
    </source>
</evidence>
<evidence type="ECO:0000256" key="1">
    <source>
        <dbReference type="ARBA" id="ARBA00007092"/>
    </source>
</evidence>
<dbReference type="NCBIfam" id="TIGR00195">
    <property type="entry name" value="exoDNase_III"/>
    <property type="match status" value="1"/>
</dbReference>
<feature type="binding site" evidence="6">
    <location>
        <position position="253"/>
    </location>
    <ligand>
        <name>Mg(2+)</name>
        <dbReference type="ChEBI" id="CHEBI:18420"/>
        <label>1</label>
    </ligand>
</feature>
<dbReference type="CDD" id="cd10281">
    <property type="entry name" value="Nape_like_AP-endo"/>
    <property type="match status" value="1"/>
</dbReference>
<keyword evidence="4 6" id="KW-0460">Magnesium</keyword>
<dbReference type="GO" id="GO:0008311">
    <property type="term" value="F:double-stranded DNA 3'-5' DNA exonuclease activity"/>
    <property type="evidence" value="ECO:0007669"/>
    <property type="project" value="InterPro"/>
</dbReference>
<feature type="binding site" evidence="6">
    <location>
        <position position="36"/>
    </location>
    <ligand>
        <name>Mg(2+)</name>
        <dbReference type="ChEBI" id="CHEBI:18420"/>
        <label>1</label>
    </ligand>
</feature>
<dbReference type="GO" id="GO:0006281">
    <property type="term" value="P:DNA repair"/>
    <property type="evidence" value="ECO:0007669"/>
    <property type="project" value="InterPro"/>
</dbReference>
<evidence type="ECO:0000313" key="10">
    <source>
        <dbReference type="Proteomes" id="UP000198802"/>
    </source>
</evidence>
<dbReference type="GO" id="GO:0046872">
    <property type="term" value="F:metal ion binding"/>
    <property type="evidence" value="ECO:0007669"/>
    <property type="project" value="UniProtKB-KW"/>
</dbReference>
<dbReference type="AlphaFoldDB" id="A0A0S4QZ57"/>
<evidence type="ECO:0000256" key="6">
    <source>
        <dbReference type="PIRSR" id="PIRSR604808-2"/>
    </source>
</evidence>
<feature type="binding site" evidence="6">
    <location>
        <position position="153"/>
    </location>
    <ligand>
        <name>Mg(2+)</name>
        <dbReference type="ChEBI" id="CHEBI:18420"/>
        <label>1</label>
    </ligand>
</feature>
<name>A0A0S4QZ57_9ACTN</name>
<feature type="site" description="Transition state stabilizer" evidence="7">
    <location>
        <position position="153"/>
    </location>
</feature>
<dbReference type="EMBL" id="FAOZ01000042">
    <property type="protein sequence ID" value="CUU60564.1"/>
    <property type="molecule type" value="Genomic_DNA"/>
</dbReference>
<feature type="active site" description="Proton donor/acceptor" evidence="5">
    <location>
        <position position="151"/>
    </location>
</feature>
<feature type="site" description="Interaction with DNA substrate" evidence="7">
    <location>
        <position position="254"/>
    </location>
</feature>
<feature type="active site" description="Proton acceptor" evidence="5">
    <location>
        <position position="254"/>
    </location>
</feature>
<keyword evidence="10" id="KW-1185">Reference proteome</keyword>
<dbReference type="RefSeq" id="WP_091285685.1">
    <property type="nucleotide sequence ID" value="NZ_FAOZ01000042.1"/>
</dbReference>
<feature type="binding site" evidence="6">
    <location>
        <position position="254"/>
    </location>
    <ligand>
        <name>Mg(2+)</name>
        <dbReference type="ChEBI" id="CHEBI:18420"/>
        <label>1</label>
    </ligand>
</feature>